<dbReference type="AlphaFoldDB" id="A0A843WPT6"/>
<evidence type="ECO:0000256" key="8">
    <source>
        <dbReference type="ARBA" id="ARBA00023136"/>
    </source>
</evidence>
<keyword evidence="8 11" id="KW-0472">Membrane</keyword>
<dbReference type="FunFam" id="3.80.10.10:FF:000213">
    <property type="entry name" value="Tyrosine-sulfated glycopeptide receptor 1"/>
    <property type="match status" value="1"/>
</dbReference>
<keyword evidence="5 11" id="KW-0812">Transmembrane</keyword>
<proteinExistence type="inferred from homology"/>
<dbReference type="Gene3D" id="3.80.10.10">
    <property type="entry name" value="Ribonuclease Inhibitor"/>
    <property type="match status" value="4"/>
</dbReference>
<feature type="domain" description="Leucine-rich repeat-containing N-terminal plant-type" evidence="12">
    <location>
        <begin position="161"/>
        <end position="197"/>
    </location>
</feature>
<evidence type="ECO:0000256" key="3">
    <source>
        <dbReference type="ARBA" id="ARBA00022475"/>
    </source>
</evidence>
<dbReference type="InterPro" id="IPR051502">
    <property type="entry name" value="RLP_Defense_Trigger"/>
</dbReference>
<dbReference type="PROSITE" id="PS51450">
    <property type="entry name" value="LRR"/>
    <property type="match status" value="1"/>
</dbReference>
<evidence type="ECO:0000256" key="4">
    <source>
        <dbReference type="ARBA" id="ARBA00022614"/>
    </source>
</evidence>
<dbReference type="PANTHER" id="PTHR48062">
    <property type="entry name" value="RECEPTOR-LIKE PROTEIN 14"/>
    <property type="match status" value="1"/>
</dbReference>
<evidence type="ECO:0000313" key="13">
    <source>
        <dbReference type="EMBL" id="MQM04670.1"/>
    </source>
</evidence>
<gene>
    <name evidence="13" type="ORF">Taro_037470</name>
</gene>
<keyword evidence="6" id="KW-0677">Repeat</keyword>
<feature type="compositionally biased region" description="Basic and acidic residues" evidence="10">
    <location>
        <begin position="1"/>
        <end position="13"/>
    </location>
</feature>
<protein>
    <recommendedName>
        <fullName evidence="12">Leucine-rich repeat-containing N-terminal plant-type domain-containing protein</fullName>
    </recommendedName>
</protein>
<evidence type="ECO:0000256" key="7">
    <source>
        <dbReference type="ARBA" id="ARBA00022989"/>
    </source>
</evidence>
<feature type="compositionally biased region" description="Low complexity" evidence="10">
    <location>
        <begin position="76"/>
        <end position="88"/>
    </location>
</feature>
<comment type="caution">
    <text evidence="13">The sequence shown here is derived from an EMBL/GenBank/DDBJ whole genome shotgun (WGS) entry which is preliminary data.</text>
</comment>
<keyword evidence="14" id="KW-1185">Reference proteome</keyword>
<keyword evidence="3" id="KW-1003">Cell membrane</keyword>
<dbReference type="SMART" id="SM00369">
    <property type="entry name" value="LRR_TYP"/>
    <property type="match status" value="8"/>
</dbReference>
<keyword evidence="7 11" id="KW-1133">Transmembrane helix</keyword>
<dbReference type="InterPro" id="IPR032675">
    <property type="entry name" value="LRR_dom_sf"/>
</dbReference>
<dbReference type="InterPro" id="IPR003591">
    <property type="entry name" value="Leu-rich_rpt_typical-subtyp"/>
</dbReference>
<feature type="region of interest" description="Disordered" evidence="10">
    <location>
        <begin position="1"/>
        <end position="21"/>
    </location>
</feature>
<dbReference type="PRINTS" id="PR00019">
    <property type="entry name" value="LEURICHRPT"/>
</dbReference>
<evidence type="ECO:0000256" key="6">
    <source>
        <dbReference type="ARBA" id="ARBA00022737"/>
    </source>
</evidence>
<comment type="similarity">
    <text evidence="2">Belongs to the RLP family.</text>
</comment>
<accession>A0A843WPT6</accession>
<evidence type="ECO:0000256" key="2">
    <source>
        <dbReference type="ARBA" id="ARBA00009592"/>
    </source>
</evidence>
<dbReference type="Pfam" id="PF00560">
    <property type="entry name" value="LRR_1"/>
    <property type="match status" value="2"/>
</dbReference>
<evidence type="ECO:0000256" key="10">
    <source>
        <dbReference type="SAM" id="MobiDB-lite"/>
    </source>
</evidence>
<keyword evidence="4" id="KW-0433">Leucine-rich repeat</keyword>
<dbReference type="InterPro" id="IPR001611">
    <property type="entry name" value="Leu-rich_rpt"/>
</dbReference>
<name>A0A843WPT6_COLES</name>
<evidence type="ECO:0000256" key="9">
    <source>
        <dbReference type="ARBA" id="ARBA00023180"/>
    </source>
</evidence>
<organism evidence="13 14">
    <name type="scientific">Colocasia esculenta</name>
    <name type="common">Wild taro</name>
    <name type="synonym">Arum esculentum</name>
    <dbReference type="NCBI Taxonomy" id="4460"/>
    <lineage>
        <taxon>Eukaryota</taxon>
        <taxon>Viridiplantae</taxon>
        <taxon>Streptophyta</taxon>
        <taxon>Embryophyta</taxon>
        <taxon>Tracheophyta</taxon>
        <taxon>Spermatophyta</taxon>
        <taxon>Magnoliopsida</taxon>
        <taxon>Liliopsida</taxon>
        <taxon>Araceae</taxon>
        <taxon>Aroideae</taxon>
        <taxon>Colocasieae</taxon>
        <taxon>Colocasia</taxon>
    </lineage>
</organism>
<dbReference type="EMBL" id="NMUH01003265">
    <property type="protein sequence ID" value="MQM04670.1"/>
    <property type="molecule type" value="Genomic_DNA"/>
</dbReference>
<reference evidence="13" key="1">
    <citation type="submission" date="2017-07" db="EMBL/GenBank/DDBJ databases">
        <title>Taro Niue Genome Assembly and Annotation.</title>
        <authorList>
            <person name="Atibalentja N."/>
            <person name="Keating K."/>
            <person name="Fields C.J."/>
        </authorList>
    </citation>
    <scope>NUCLEOTIDE SEQUENCE</scope>
    <source>
        <strain evidence="13">Niue_2</strain>
        <tissue evidence="13">Leaf</tissue>
    </source>
</reference>
<dbReference type="OrthoDB" id="688480at2759"/>
<dbReference type="PANTHER" id="PTHR48062:SF51">
    <property type="entry name" value="LRR RECEPTOR-LIKE SERINE_THREONINE-PROTEIN KINASE ERL1"/>
    <property type="match status" value="1"/>
</dbReference>
<comment type="subcellular location">
    <subcellularLocation>
        <location evidence="1">Cell membrane</location>
        <topology evidence="1">Single-pass type I membrane protein</topology>
    </subcellularLocation>
</comment>
<evidence type="ECO:0000259" key="12">
    <source>
        <dbReference type="Pfam" id="PF08263"/>
    </source>
</evidence>
<evidence type="ECO:0000256" key="11">
    <source>
        <dbReference type="SAM" id="Phobius"/>
    </source>
</evidence>
<dbReference type="SUPFAM" id="SSF52058">
    <property type="entry name" value="L domain-like"/>
    <property type="match status" value="1"/>
</dbReference>
<dbReference type="GO" id="GO:0005886">
    <property type="term" value="C:plasma membrane"/>
    <property type="evidence" value="ECO:0007669"/>
    <property type="project" value="UniProtKB-SubCell"/>
</dbReference>
<dbReference type="Pfam" id="PF08263">
    <property type="entry name" value="LRRNT_2"/>
    <property type="match status" value="1"/>
</dbReference>
<feature type="transmembrane region" description="Helical" evidence="11">
    <location>
        <begin position="858"/>
        <end position="881"/>
    </location>
</feature>
<dbReference type="SUPFAM" id="SSF52047">
    <property type="entry name" value="RNI-like"/>
    <property type="match status" value="1"/>
</dbReference>
<keyword evidence="9" id="KW-0325">Glycoprotein</keyword>
<dbReference type="Proteomes" id="UP000652761">
    <property type="component" value="Unassembled WGS sequence"/>
</dbReference>
<dbReference type="Pfam" id="PF13855">
    <property type="entry name" value="LRR_8"/>
    <property type="match status" value="2"/>
</dbReference>
<evidence type="ECO:0000256" key="1">
    <source>
        <dbReference type="ARBA" id="ARBA00004251"/>
    </source>
</evidence>
<evidence type="ECO:0000313" key="14">
    <source>
        <dbReference type="Proteomes" id="UP000652761"/>
    </source>
</evidence>
<feature type="region of interest" description="Disordered" evidence="10">
    <location>
        <begin position="73"/>
        <end position="116"/>
    </location>
</feature>
<dbReference type="InterPro" id="IPR013210">
    <property type="entry name" value="LRR_N_plant-typ"/>
</dbReference>
<sequence>MADMPESIKEMCKKQNIPQVQNASRRDFFKQLWKPAQVRGQPPFPRKDTRGLGYDVKVFFTADVVGLLPDTCNAESSQGSSSSNSQGNIFCPTKGSSYEESPEESNEQSSPTNSEASLLVQRNKGSATCAKKPRAQACGPVRAVWSYFSWLLLVKVASRGERRGLLLIKESLNNPNGSALPDWVGNDCCSWSGVVCDESSPFSNVHHSRWSHGPHLYQLKRLERLTMMHNQLTDAPWIRNLTSLTFIDLSNNELSRASFLSGLEELEELHLDFNKLIDSEVALWINNLTSLTGIYLSNNMLTEAPWFYNSTNLQYVVLSRNQLYDNSIITGLCKMQFLEYLDIGQNEIQGSISPCLGNLTSLLHLDLSRNYFSGEMPFSMLANLSDLQVLWLSSNHQLQVETESPSWTPSFQLYQLYLGNCILNQHSDGRIPSFLSSQQYLTRLDLFNSSLTGEIPAFLVYNISLDALRLTENELVGTFPLPHQNMTSNLRFLDISRNNVSRSLFGDVGNHFPNLKHVNMSANNLQGSIPPSLAKISVLRVLDLSHNNFSGAIPSRLTRNTSLIFLLSNNKLHVKMLPTSSSMPQLQMLDLEDNLLTGTIPSIKLLDVKGNFLSGVLPNWLHNLRELVALFLGRNSFQGSIPTELCQLQKLHILDLSQNLLSGNIPHCLNGIISLRNVSPVKLLVPEEGNNTFERSFISFEFTTKGLSHSYKGAPFSLMTGIDLSRNQLSGTIPEEIGDLLALRSLNLSNNLLTGPFPLSFQNLVNLESLDLSRNGLVGEIPPGIVKLTFLSNFIVAFNNLSGCIPTTSQFFTFEATSYQGNPGLRGELLGRPCSGVESPEQSHTKEGEEVKLIDRQWIYHLFVGSAYALGVWVLVVVLIFSKRWRGLTLVL</sequence>
<evidence type="ECO:0000256" key="5">
    <source>
        <dbReference type="ARBA" id="ARBA00022692"/>
    </source>
</evidence>